<evidence type="ECO:0000313" key="2">
    <source>
        <dbReference type="Proteomes" id="UP000250796"/>
    </source>
</evidence>
<dbReference type="AlphaFoldDB" id="A0A7Z7LIK4"/>
<organism evidence="1 2">
    <name type="scientific">Mesotoga infera</name>
    <dbReference type="NCBI Taxonomy" id="1236046"/>
    <lineage>
        <taxon>Bacteria</taxon>
        <taxon>Thermotogati</taxon>
        <taxon>Thermotogota</taxon>
        <taxon>Thermotogae</taxon>
        <taxon>Kosmotogales</taxon>
        <taxon>Kosmotogaceae</taxon>
        <taxon>Mesotoga</taxon>
    </lineage>
</organism>
<name>A0A7Z7LIK4_9BACT</name>
<proteinExistence type="predicted"/>
<evidence type="ECO:0000313" key="1">
    <source>
        <dbReference type="EMBL" id="SSC14120.1"/>
    </source>
</evidence>
<dbReference type="PANTHER" id="PTHR37163:SF1">
    <property type="entry name" value="DUF501 DOMAIN-CONTAINING PROTEIN"/>
    <property type="match status" value="1"/>
</dbReference>
<dbReference type="KEGG" id="minf:MESINF_2680"/>
<protein>
    <recommendedName>
        <fullName evidence="3">DUF501 domain-containing protein</fullName>
    </recommendedName>
</protein>
<evidence type="ECO:0008006" key="3">
    <source>
        <dbReference type="Google" id="ProtNLM"/>
    </source>
</evidence>
<dbReference type="RefSeq" id="WP_169700444.1">
    <property type="nucleotide sequence ID" value="NZ_LS974202.1"/>
</dbReference>
<dbReference type="Proteomes" id="UP000250796">
    <property type="component" value="Chromosome MESINF"/>
</dbReference>
<sequence length="178" mass="20620">MESSSPEKKVVSLQLARELKNDFSTVRSCKWEYPQVIRSKLIQGGKPFPTLFWLTCPLLRRLVSTMESNGLIQKFEDRIEKEESYRERYLKAHEETVLVKRESLVGLELSEWQKEKLFGSGIGGIANHLKIKCLHLQLANYLGGVSNPVGRDVWESLSEKECRGERVICLELLRRNER</sequence>
<reference evidence="1 2" key="1">
    <citation type="submission" date="2017-01" db="EMBL/GenBank/DDBJ databases">
        <authorList>
            <person name="Erauso G."/>
        </authorList>
    </citation>
    <scope>NUCLEOTIDE SEQUENCE [LARGE SCALE GENOMIC DNA]</scope>
    <source>
        <strain evidence="1">MESINF1</strain>
    </source>
</reference>
<dbReference type="InterPro" id="IPR007511">
    <property type="entry name" value="DUF501"/>
</dbReference>
<dbReference type="EMBL" id="LS974202">
    <property type="protein sequence ID" value="SSC14120.1"/>
    <property type="molecule type" value="Genomic_DNA"/>
</dbReference>
<dbReference type="PANTHER" id="PTHR37163">
    <property type="entry name" value="CONSERVED PROTEIN"/>
    <property type="match status" value="1"/>
</dbReference>
<keyword evidence="2" id="KW-1185">Reference proteome</keyword>
<accession>A0A7Z7LIK4</accession>
<dbReference type="Pfam" id="PF04417">
    <property type="entry name" value="DUF501"/>
    <property type="match status" value="1"/>
</dbReference>
<gene>
    <name evidence="1" type="ORF">MESINF_2680</name>
</gene>